<reference evidence="1" key="1">
    <citation type="submission" date="2014-12" db="EMBL/GenBank/DDBJ databases">
        <title>Insight into the proteome of Arion vulgaris.</title>
        <authorList>
            <person name="Aradska J."/>
            <person name="Bulat T."/>
            <person name="Smidak R."/>
            <person name="Sarate P."/>
            <person name="Gangsoo J."/>
            <person name="Sialana F."/>
            <person name="Bilban M."/>
            <person name="Lubec G."/>
        </authorList>
    </citation>
    <scope>NUCLEOTIDE SEQUENCE</scope>
    <source>
        <tissue evidence="1">Skin</tissue>
    </source>
</reference>
<evidence type="ECO:0000313" key="1">
    <source>
        <dbReference type="EMBL" id="CEK67249.1"/>
    </source>
</evidence>
<gene>
    <name evidence="1" type="primary">ORF61928</name>
</gene>
<accession>A0A0B6ZF48</accession>
<dbReference type="EMBL" id="HACG01020384">
    <property type="protein sequence ID" value="CEK67249.1"/>
    <property type="molecule type" value="Transcribed_RNA"/>
</dbReference>
<sequence length="61" mass="7029">MTTTRQLGSAIKFTNIHSDSFWMNSISHVRHRKSVGRKFWKLEAINAISGLNPIMLPMLCR</sequence>
<dbReference type="AlphaFoldDB" id="A0A0B6ZF48"/>
<proteinExistence type="predicted"/>
<organism evidence="1">
    <name type="scientific">Arion vulgaris</name>
    <dbReference type="NCBI Taxonomy" id="1028688"/>
    <lineage>
        <taxon>Eukaryota</taxon>
        <taxon>Metazoa</taxon>
        <taxon>Spiralia</taxon>
        <taxon>Lophotrochozoa</taxon>
        <taxon>Mollusca</taxon>
        <taxon>Gastropoda</taxon>
        <taxon>Heterobranchia</taxon>
        <taxon>Euthyneura</taxon>
        <taxon>Panpulmonata</taxon>
        <taxon>Eupulmonata</taxon>
        <taxon>Stylommatophora</taxon>
        <taxon>Helicina</taxon>
        <taxon>Arionoidea</taxon>
        <taxon>Arionidae</taxon>
        <taxon>Arion</taxon>
    </lineage>
</organism>
<protein>
    <submittedName>
        <fullName evidence="1">Uncharacterized protein</fullName>
    </submittedName>
</protein>
<name>A0A0B6ZF48_9EUPU</name>